<feature type="transmembrane region" description="Helical" evidence="2">
    <location>
        <begin position="387"/>
        <end position="404"/>
    </location>
</feature>
<keyword evidence="2" id="KW-1133">Transmembrane helix</keyword>
<feature type="transmembrane region" description="Helical" evidence="2">
    <location>
        <begin position="294"/>
        <end position="316"/>
    </location>
</feature>
<evidence type="ECO:0000313" key="3">
    <source>
        <dbReference type="EMBL" id="CAH0382363.1"/>
    </source>
</evidence>
<evidence type="ECO:0000256" key="2">
    <source>
        <dbReference type="SAM" id="Phobius"/>
    </source>
</evidence>
<dbReference type="GO" id="GO:0005886">
    <property type="term" value="C:plasma membrane"/>
    <property type="evidence" value="ECO:0007669"/>
    <property type="project" value="TreeGrafter"/>
</dbReference>
<evidence type="ECO:0000313" key="4">
    <source>
        <dbReference type="Proteomes" id="UP001152759"/>
    </source>
</evidence>
<dbReference type="InterPro" id="IPR036259">
    <property type="entry name" value="MFS_trans_sf"/>
</dbReference>
<keyword evidence="2" id="KW-0812">Transmembrane</keyword>
<dbReference type="CDD" id="cd06174">
    <property type="entry name" value="MFS"/>
    <property type="match status" value="1"/>
</dbReference>
<comment type="similarity">
    <text evidence="1">Belongs to the reduced folate carrier (RFC) transporter (TC 2.A.48) family.</text>
</comment>
<feature type="transmembrane region" description="Helical" evidence="2">
    <location>
        <begin position="361"/>
        <end position="381"/>
    </location>
</feature>
<sequence length="492" mass="55462">MIYFSPKSTMNVLLFIVSPAPAERASKEGKMQEYAKICLLVSVFAAVREFRPIEPFFTAFLTSPAANLTNQDVREQVYPYGTYSCLAQVIVVFLVTDYLRYKPMIVLGSVAGCSLYALLLEHPPLWRIKISQLLFGLFSAAHVAYFSYMYARIEDKRLYQKVTGYARASLLVGKFLNGLVAQLCISYGILQYEQLLYLSIAGTVVTLLISLFFPPVKHSTYFHKKKFKTDQKVDYDVIRGNSDSRAPDDVQDAYDTGDNSHRESLTECTKNDSVTSHLWHDFKTAFSNPIVIKWASWLVFAKGCHFLVLTYNQILWQTVAKEQKTVPLMNGAVEAISTITSAGAAYIVARMSSDWRKGHSTFLFLSCICCSALLFYCGLSTNLWTVYIAYIAYSFIFQSTLTVTESQIAQNIQRDSYALVFGFLNFLAFSLTSLFTVFVIQHSFLREKPTAHQQFEIYGVILFVLAGVVAFESVVTSCRQRSSGPRDAHTTA</sequence>
<dbReference type="Gene3D" id="1.20.1250.20">
    <property type="entry name" value="MFS general substrate transporter like domains"/>
    <property type="match status" value="1"/>
</dbReference>
<dbReference type="NCBIfam" id="TIGR00806">
    <property type="entry name" value="rfc"/>
    <property type="match status" value="1"/>
</dbReference>
<proteinExistence type="inferred from homology"/>
<feature type="transmembrane region" description="Helical" evidence="2">
    <location>
        <begin position="328"/>
        <end position="349"/>
    </location>
</feature>
<organism evidence="3 4">
    <name type="scientific">Bemisia tabaci</name>
    <name type="common">Sweetpotato whitefly</name>
    <name type="synonym">Aleurodes tabaci</name>
    <dbReference type="NCBI Taxonomy" id="7038"/>
    <lineage>
        <taxon>Eukaryota</taxon>
        <taxon>Metazoa</taxon>
        <taxon>Ecdysozoa</taxon>
        <taxon>Arthropoda</taxon>
        <taxon>Hexapoda</taxon>
        <taxon>Insecta</taxon>
        <taxon>Pterygota</taxon>
        <taxon>Neoptera</taxon>
        <taxon>Paraneoptera</taxon>
        <taxon>Hemiptera</taxon>
        <taxon>Sternorrhyncha</taxon>
        <taxon>Aleyrodoidea</taxon>
        <taxon>Aleyrodidae</taxon>
        <taxon>Aleyrodinae</taxon>
        <taxon>Bemisia</taxon>
    </lineage>
</organism>
<dbReference type="EMBL" id="OU963862">
    <property type="protein sequence ID" value="CAH0382363.1"/>
    <property type="molecule type" value="Genomic_DNA"/>
</dbReference>
<evidence type="ECO:0000256" key="1">
    <source>
        <dbReference type="ARBA" id="ARBA00005773"/>
    </source>
</evidence>
<dbReference type="Pfam" id="PF01770">
    <property type="entry name" value="Folate_carrier"/>
    <property type="match status" value="1"/>
</dbReference>
<feature type="transmembrane region" description="Helical" evidence="2">
    <location>
        <begin position="103"/>
        <end position="120"/>
    </location>
</feature>
<dbReference type="SUPFAM" id="SSF103473">
    <property type="entry name" value="MFS general substrate transporter"/>
    <property type="match status" value="1"/>
</dbReference>
<feature type="transmembrane region" description="Helical" evidence="2">
    <location>
        <begin position="171"/>
        <end position="190"/>
    </location>
</feature>
<name>A0A9P0A318_BEMTA</name>
<keyword evidence="4" id="KW-1185">Reference proteome</keyword>
<evidence type="ECO:0008006" key="5">
    <source>
        <dbReference type="Google" id="ProtNLM"/>
    </source>
</evidence>
<feature type="transmembrane region" description="Helical" evidence="2">
    <location>
        <begin position="457"/>
        <end position="476"/>
    </location>
</feature>
<dbReference type="PANTHER" id="PTHR10686:SF18">
    <property type="entry name" value="IP11787P-RELATED"/>
    <property type="match status" value="1"/>
</dbReference>
<feature type="transmembrane region" description="Helical" evidence="2">
    <location>
        <begin position="196"/>
        <end position="216"/>
    </location>
</feature>
<reference evidence="3" key="1">
    <citation type="submission" date="2021-12" db="EMBL/GenBank/DDBJ databases">
        <authorList>
            <person name="King R."/>
        </authorList>
    </citation>
    <scope>NUCLEOTIDE SEQUENCE</scope>
</reference>
<dbReference type="InterPro" id="IPR002666">
    <property type="entry name" value="Folate_carrier"/>
</dbReference>
<protein>
    <recommendedName>
        <fullName evidence="5">Reduced folate carrier</fullName>
    </recommendedName>
</protein>
<keyword evidence="2" id="KW-0472">Membrane</keyword>
<gene>
    <name evidence="3" type="ORF">BEMITA_LOCUS1911</name>
</gene>
<feature type="transmembrane region" description="Helical" evidence="2">
    <location>
        <begin position="416"/>
        <end position="445"/>
    </location>
</feature>
<dbReference type="Proteomes" id="UP001152759">
    <property type="component" value="Chromosome 1"/>
</dbReference>
<dbReference type="GO" id="GO:0090482">
    <property type="term" value="F:vitamin transmembrane transporter activity"/>
    <property type="evidence" value="ECO:0007669"/>
    <property type="project" value="InterPro"/>
</dbReference>
<dbReference type="PANTHER" id="PTHR10686">
    <property type="entry name" value="FOLATE TRANSPORTER"/>
    <property type="match status" value="1"/>
</dbReference>
<accession>A0A9P0A318</accession>
<dbReference type="AlphaFoldDB" id="A0A9P0A318"/>
<feature type="transmembrane region" description="Helical" evidence="2">
    <location>
        <begin position="132"/>
        <end position="151"/>
    </location>
</feature>